<evidence type="ECO:0000313" key="1">
    <source>
        <dbReference type="EMBL" id="GGF36926.1"/>
    </source>
</evidence>
<dbReference type="RefSeq" id="WP_229660578.1">
    <property type="nucleotide sequence ID" value="NZ_BMKQ01000001.1"/>
</dbReference>
<gene>
    <name evidence="1" type="ORF">GCM10011519_08070</name>
</gene>
<name>A0A917BCP5_9ACTN</name>
<evidence type="ECO:0008006" key="3">
    <source>
        <dbReference type="Google" id="ProtNLM"/>
    </source>
</evidence>
<evidence type="ECO:0000313" key="2">
    <source>
        <dbReference type="Proteomes" id="UP000649179"/>
    </source>
</evidence>
<reference evidence="1" key="1">
    <citation type="journal article" date="2014" name="Int. J. Syst. Evol. Microbiol.">
        <title>Complete genome sequence of Corynebacterium casei LMG S-19264T (=DSM 44701T), isolated from a smear-ripened cheese.</title>
        <authorList>
            <consortium name="US DOE Joint Genome Institute (JGI-PGF)"/>
            <person name="Walter F."/>
            <person name="Albersmeier A."/>
            <person name="Kalinowski J."/>
            <person name="Ruckert C."/>
        </authorList>
    </citation>
    <scope>NUCLEOTIDE SEQUENCE</scope>
    <source>
        <strain evidence="1">CGMCC 1.16067</strain>
    </source>
</reference>
<sequence length="198" mass="20525">MSSTDPGPGRFHRPTLPGAAHFDAIEGGPDPADLRTAAEQAATALVRGVHGSGEDPGLADRVVHLAETEGLDALAELWSTSPSDSVAGALWRLFALRTWVYADPVGAAREFAAGRAHRPVAEVVAGVPDPPGPDEVRLLLDEVLGGVVRGDFADVLFRAAAFARVTAGGREGDDGARLAATADELERAGHLELEGRLG</sequence>
<keyword evidence="2" id="KW-1185">Reference proteome</keyword>
<dbReference type="Proteomes" id="UP000649179">
    <property type="component" value="Unassembled WGS sequence"/>
</dbReference>
<proteinExistence type="predicted"/>
<protein>
    <recommendedName>
        <fullName evidence="3">DNA-directed RNA polymerase subunit beta</fullName>
    </recommendedName>
</protein>
<dbReference type="EMBL" id="BMKQ01000001">
    <property type="protein sequence ID" value="GGF36926.1"/>
    <property type="molecule type" value="Genomic_DNA"/>
</dbReference>
<organism evidence="1 2">
    <name type="scientific">Marmoricola endophyticus</name>
    <dbReference type="NCBI Taxonomy" id="2040280"/>
    <lineage>
        <taxon>Bacteria</taxon>
        <taxon>Bacillati</taxon>
        <taxon>Actinomycetota</taxon>
        <taxon>Actinomycetes</taxon>
        <taxon>Propionibacteriales</taxon>
        <taxon>Nocardioidaceae</taxon>
        <taxon>Marmoricola</taxon>
    </lineage>
</organism>
<accession>A0A917BCP5</accession>
<reference evidence="1" key="2">
    <citation type="submission" date="2020-09" db="EMBL/GenBank/DDBJ databases">
        <authorList>
            <person name="Sun Q."/>
            <person name="Zhou Y."/>
        </authorList>
    </citation>
    <scope>NUCLEOTIDE SEQUENCE</scope>
    <source>
        <strain evidence="1">CGMCC 1.16067</strain>
    </source>
</reference>
<comment type="caution">
    <text evidence="1">The sequence shown here is derived from an EMBL/GenBank/DDBJ whole genome shotgun (WGS) entry which is preliminary data.</text>
</comment>
<dbReference type="AlphaFoldDB" id="A0A917BCP5"/>